<comment type="caution">
    <text evidence="1">The sequence shown here is derived from an EMBL/GenBank/DDBJ whole genome shotgun (WGS) entry which is preliminary data.</text>
</comment>
<dbReference type="EMBL" id="CM045768">
    <property type="protein sequence ID" value="KAI7983711.1"/>
    <property type="molecule type" value="Genomic_DNA"/>
</dbReference>
<keyword evidence="2" id="KW-1185">Reference proteome</keyword>
<reference evidence="1 2" key="1">
    <citation type="journal article" date="2022" name="Plant J.">
        <title>Chromosome-level genome of Camellia lanceoleosa provides a valuable resource for understanding genome evolution and self-incompatibility.</title>
        <authorList>
            <person name="Gong W."/>
            <person name="Xiao S."/>
            <person name="Wang L."/>
            <person name="Liao Z."/>
            <person name="Chang Y."/>
            <person name="Mo W."/>
            <person name="Hu G."/>
            <person name="Li W."/>
            <person name="Zhao G."/>
            <person name="Zhu H."/>
            <person name="Hu X."/>
            <person name="Ji K."/>
            <person name="Xiang X."/>
            <person name="Song Q."/>
            <person name="Yuan D."/>
            <person name="Jin S."/>
            <person name="Zhang L."/>
        </authorList>
    </citation>
    <scope>NUCLEOTIDE SEQUENCE [LARGE SCALE GENOMIC DNA]</scope>
    <source>
        <strain evidence="1">SQ_2022a</strain>
    </source>
</reference>
<organism evidence="1 2">
    <name type="scientific">Camellia lanceoleosa</name>
    <dbReference type="NCBI Taxonomy" id="1840588"/>
    <lineage>
        <taxon>Eukaryota</taxon>
        <taxon>Viridiplantae</taxon>
        <taxon>Streptophyta</taxon>
        <taxon>Embryophyta</taxon>
        <taxon>Tracheophyta</taxon>
        <taxon>Spermatophyta</taxon>
        <taxon>Magnoliopsida</taxon>
        <taxon>eudicotyledons</taxon>
        <taxon>Gunneridae</taxon>
        <taxon>Pentapetalae</taxon>
        <taxon>asterids</taxon>
        <taxon>Ericales</taxon>
        <taxon>Theaceae</taxon>
        <taxon>Camellia</taxon>
    </lineage>
</organism>
<evidence type="ECO:0000313" key="1">
    <source>
        <dbReference type="EMBL" id="KAI7983711.1"/>
    </source>
</evidence>
<proteinExistence type="predicted"/>
<name>A0ACC0F4Q2_9ERIC</name>
<dbReference type="Proteomes" id="UP001060215">
    <property type="component" value="Chromosome 11"/>
</dbReference>
<protein>
    <submittedName>
        <fullName evidence="1">Uncharacterized protein</fullName>
    </submittedName>
</protein>
<gene>
    <name evidence="1" type="ORF">LOK49_LG15G02412</name>
</gene>
<evidence type="ECO:0000313" key="2">
    <source>
        <dbReference type="Proteomes" id="UP001060215"/>
    </source>
</evidence>
<accession>A0ACC0F4Q2</accession>
<sequence>MKASELQKSLILVFMSFEQALAFERELTPLWGIGDNLLLGAPASSNMRRGEALNYKFSRQFSLSHVEENFLLKNGLEIGNKHDLPSLPAVELASSKGED</sequence>